<dbReference type="STRING" id="1798525.A3G90_02860"/>
<dbReference type="GO" id="GO:0051087">
    <property type="term" value="F:protein-folding chaperone binding"/>
    <property type="evidence" value="ECO:0007669"/>
    <property type="project" value="TreeGrafter"/>
</dbReference>
<dbReference type="GO" id="GO:0044183">
    <property type="term" value="F:protein folding chaperone"/>
    <property type="evidence" value="ECO:0007669"/>
    <property type="project" value="InterPro"/>
</dbReference>
<dbReference type="GO" id="GO:0046872">
    <property type="term" value="F:metal ion binding"/>
    <property type="evidence" value="ECO:0007669"/>
    <property type="project" value="TreeGrafter"/>
</dbReference>
<dbReference type="InterPro" id="IPR011032">
    <property type="entry name" value="GroES-like_sf"/>
</dbReference>
<dbReference type="PRINTS" id="PR00297">
    <property type="entry name" value="CHAPERONIN10"/>
</dbReference>
<accession>A0A1F6FGJ9</accession>
<keyword evidence="2 3" id="KW-0143">Chaperone</keyword>
<evidence type="ECO:0000256" key="4">
    <source>
        <dbReference type="RuleBase" id="RU000535"/>
    </source>
</evidence>
<dbReference type="InterPro" id="IPR037124">
    <property type="entry name" value="Chaperonin_GroES_sf"/>
</dbReference>
<dbReference type="SMART" id="SM00883">
    <property type="entry name" value="Cpn10"/>
    <property type="match status" value="1"/>
</dbReference>
<gene>
    <name evidence="3" type="primary">groES</name>
    <name evidence="3" type="synonym">groS</name>
    <name evidence="5" type="ORF">A3G90_02860</name>
</gene>
<dbReference type="SUPFAM" id="SSF50129">
    <property type="entry name" value="GroES-like"/>
    <property type="match status" value="1"/>
</dbReference>
<evidence type="ECO:0000256" key="3">
    <source>
        <dbReference type="HAMAP-Rule" id="MF_00580"/>
    </source>
</evidence>
<name>A0A1F6FGJ9_9BACT</name>
<dbReference type="GO" id="GO:0051082">
    <property type="term" value="F:unfolded protein binding"/>
    <property type="evidence" value="ECO:0007669"/>
    <property type="project" value="TreeGrafter"/>
</dbReference>
<dbReference type="EMBL" id="MFMM01000001">
    <property type="protein sequence ID" value="OGG84981.1"/>
    <property type="molecule type" value="Genomic_DNA"/>
</dbReference>
<organism evidence="5 6">
    <name type="scientific">Candidatus Kaiserbacteria bacterium RIFCSPLOWO2_12_FULL_45_26</name>
    <dbReference type="NCBI Taxonomy" id="1798525"/>
    <lineage>
        <taxon>Bacteria</taxon>
        <taxon>Candidatus Kaiseribacteriota</taxon>
    </lineage>
</organism>
<dbReference type="InterPro" id="IPR020818">
    <property type="entry name" value="Chaperonin_GroES"/>
</dbReference>
<dbReference type="CDD" id="cd00320">
    <property type="entry name" value="cpn10"/>
    <property type="match status" value="1"/>
</dbReference>
<comment type="caution">
    <text evidence="5">The sequence shown here is derived from an EMBL/GenBank/DDBJ whole genome shotgun (WGS) entry which is preliminary data.</text>
</comment>
<proteinExistence type="inferred from homology"/>
<evidence type="ECO:0000256" key="2">
    <source>
        <dbReference type="ARBA" id="ARBA00023186"/>
    </source>
</evidence>
<dbReference type="Pfam" id="PF00166">
    <property type="entry name" value="Cpn10"/>
    <property type="match status" value="1"/>
</dbReference>
<dbReference type="FunFam" id="2.30.33.40:FF:000001">
    <property type="entry name" value="10 kDa chaperonin"/>
    <property type="match status" value="1"/>
</dbReference>
<comment type="subcellular location">
    <subcellularLocation>
        <location evidence="3">Cytoplasm</location>
    </subcellularLocation>
</comment>
<keyword evidence="3" id="KW-0963">Cytoplasm</keyword>
<evidence type="ECO:0000256" key="1">
    <source>
        <dbReference type="ARBA" id="ARBA00006975"/>
    </source>
</evidence>
<comment type="subunit">
    <text evidence="3">Heptamer of 7 subunits arranged in a ring. Interacts with the chaperonin GroEL.</text>
</comment>
<dbReference type="PANTHER" id="PTHR10772">
    <property type="entry name" value="10 KDA HEAT SHOCK PROTEIN"/>
    <property type="match status" value="1"/>
</dbReference>
<comment type="function">
    <text evidence="3 4">Together with the chaperonin GroEL, plays an essential role in assisting protein folding. The GroEL-GroES system forms a nano-cage that allows encapsulation of the non-native substrate proteins and provides a physical environment optimized to promote and accelerate protein folding. GroES binds to the apical surface of the GroEL ring, thereby capping the opening of the GroEL channel.</text>
</comment>
<dbReference type="Gene3D" id="2.30.33.40">
    <property type="entry name" value="GroES chaperonin"/>
    <property type="match status" value="1"/>
</dbReference>
<evidence type="ECO:0000313" key="5">
    <source>
        <dbReference type="EMBL" id="OGG84981.1"/>
    </source>
</evidence>
<dbReference type="PANTHER" id="PTHR10772:SF63">
    <property type="entry name" value="20 KDA CHAPERONIN, CHLOROPLASTIC"/>
    <property type="match status" value="1"/>
</dbReference>
<dbReference type="AlphaFoldDB" id="A0A1F6FGJ9"/>
<evidence type="ECO:0000313" key="6">
    <source>
        <dbReference type="Proteomes" id="UP000177325"/>
    </source>
</evidence>
<protein>
    <recommendedName>
        <fullName evidence="3">Co-chaperonin GroES</fullName>
    </recommendedName>
    <alternativeName>
        <fullName evidence="3">10 kDa chaperonin</fullName>
    </alternativeName>
    <alternativeName>
        <fullName evidence="3">Chaperonin-10</fullName>
        <shortName evidence="3">Cpn10</shortName>
    </alternativeName>
</protein>
<dbReference type="HAMAP" id="MF_00580">
    <property type="entry name" value="CH10"/>
    <property type="match status" value="1"/>
</dbReference>
<reference evidence="5 6" key="1">
    <citation type="journal article" date="2016" name="Nat. Commun.">
        <title>Thousands of microbial genomes shed light on interconnected biogeochemical processes in an aquifer system.</title>
        <authorList>
            <person name="Anantharaman K."/>
            <person name="Brown C.T."/>
            <person name="Hug L.A."/>
            <person name="Sharon I."/>
            <person name="Castelle C.J."/>
            <person name="Probst A.J."/>
            <person name="Thomas B.C."/>
            <person name="Singh A."/>
            <person name="Wilkins M.J."/>
            <person name="Karaoz U."/>
            <person name="Brodie E.L."/>
            <person name="Williams K.H."/>
            <person name="Hubbard S.S."/>
            <person name="Banfield J.F."/>
        </authorList>
    </citation>
    <scope>NUCLEOTIDE SEQUENCE [LARGE SCALE GENOMIC DNA]</scope>
</reference>
<dbReference type="GO" id="GO:0005737">
    <property type="term" value="C:cytoplasm"/>
    <property type="evidence" value="ECO:0007669"/>
    <property type="project" value="UniProtKB-SubCell"/>
</dbReference>
<sequence length="111" mass="12191">MSENSKTNESPIKPLGDKVIVRPLAEEEFGAVSPSGIIIPDTAKKDKPEQGIVIAVGPGKWDEDGEKRLPLDVKVGDRIIFSKYGYDEVKIDKNDYFIVGENSILGVFLTN</sequence>
<comment type="similarity">
    <text evidence="1 3 4">Belongs to the GroES chaperonin family.</text>
</comment>
<dbReference type="GO" id="GO:0005524">
    <property type="term" value="F:ATP binding"/>
    <property type="evidence" value="ECO:0007669"/>
    <property type="project" value="InterPro"/>
</dbReference>
<dbReference type="Proteomes" id="UP000177325">
    <property type="component" value="Unassembled WGS sequence"/>
</dbReference>